<reference evidence="3" key="1">
    <citation type="journal article" date="2011" name="Nat. Biotechnol.">
        <title>The genomic sequence of the Chinese hamster ovary (CHO)-K1 cell line.</title>
        <authorList>
            <person name="Xu X."/>
            <person name="Nagarajan H."/>
            <person name="Lewis N.E."/>
            <person name="Pan S."/>
            <person name="Cai Z."/>
            <person name="Liu X."/>
            <person name="Chen W."/>
            <person name="Xie M."/>
            <person name="Wang W."/>
            <person name="Hammond S."/>
            <person name="Andersen M.R."/>
            <person name="Neff N."/>
            <person name="Passarelli B."/>
            <person name="Koh W."/>
            <person name="Fan H.C."/>
            <person name="Wang J."/>
            <person name="Gui Y."/>
            <person name="Lee K.H."/>
            <person name="Betenbaugh M.J."/>
            <person name="Quake S.R."/>
            <person name="Famili I."/>
            <person name="Palsson B.O."/>
            <person name="Wang J."/>
        </authorList>
    </citation>
    <scope>NUCLEOTIDE SEQUENCE [LARGE SCALE GENOMIC DNA]</scope>
    <source>
        <strain evidence="3">CHO K1 cell line</strain>
    </source>
</reference>
<evidence type="ECO:0000313" key="3">
    <source>
        <dbReference type="Proteomes" id="UP000001075"/>
    </source>
</evidence>
<dbReference type="Proteomes" id="UP000001075">
    <property type="component" value="Unassembled WGS sequence"/>
</dbReference>
<evidence type="ECO:0000313" key="2">
    <source>
        <dbReference type="EMBL" id="EGW02536.1"/>
    </source>
</evidence>
<sequence>MTSRDQLSVMVMGWVGLAGSLLSFSEGRSSVGPKTVARLWRDILFTVSFSATLCNAKAQGAISASHSGQR</sequence>
<feature type="chain" id="PRO_5003444295" evidence="1">
    <location>
        <begin position="28"/>
        <end position="70"/>
    </location>
</feature>
<dbReference type="EMBL" id="JH000528">
    <property type="protein sequence ID" value="EGW02536.1"/>
    <property type="molecule type" value="Genomic_DNA"/>
</dbReference>
<dbReference type="InParanoid" id="G3HMZ0"/>
<feature type="signal peptide" evidence="1">
    <location>
        <begin position="1"/>
        <end position="27"/>
    </location>
</feature>
<proteinExistence type="predicted"/>
<evidence type="ECO:0000256" key="1">
    <source>
        <dbReference type="SAM" id="SignalP"/>
    </source>
</evidence>
<keyword evidence="1" id="KW-0732">Signal</keyword>
<accession>G3HMZ0</accession>
<organism evidence="2 3">
    <name type="scientific">Cricetulus griseus</name>
    <name type="common">Chinese hamster</name>
    <name type="synonym">Cricetulus barabensis griseus</name>
    <dbReference type="NCBI Taxonomy" id="10029"/>
    <lineage>
        <taxon>Eukaryota</taxon>
        <taxon>Metazoa</taxon>
        <taxon>Chordata</taxon>
        <taxon>Craniata</taxon>
        <taxon>Vertebrata</taxon>
        <taxon>Euteleostomi</taxon>
        <taxon>Mammalia</taxon>
        <taxon>Eutheria</taxon>
        <taxon>Euarchontoglires</taxon>
        <taxon>Glires</taxon>
        <taxon>Rodentia</taxon>
        <taxon>Myomorpha</taxon>
        <taxon>Muroidea</taxon>
        <taxon>Cricetidae</taxon>
        <taxon>Cricetinae</taxon>
        <taxon>Cricetulus</taxon>
    </lineage>
</organism>
<protein>
    <submittedName>
        <fullName evidence="2">Uncharacterized protein</fullName>
    </submittedName>
</protein>
<dbReference type="AlphaFoldDB" id="G3HMZ0"/>
<name>G3HMZ0_CRIGR</name>
<gene>
    <name evidence="2" type="ORF">I79_012120</name>
</gene>